<feature type="compositionally biased region" description="Basic and acidic residues" evidence="7">
    <location>
        <begin position="554"/>
        <end position="584"/>
    </location>
</feature>
<dbReference type="Proteomes" id="UP001310386">
    <property type="component" value="Unassembled WGS sequence"/>
</dbReference>
<sequence>MTISAEYRSRELVVEALESLRREMVLHDDRKHSEKIAQLIGKLESRQVTVALCGHFSAGKSSLINRLCGARLLPSSPIPTSANVVAIRYGIDPQATIHRNDAAAGGSSEGYAGTVSTVAIEELERYCVDGSEVESVEIRYPAPLLENDLSLLDTPGIDSTDEAHYLATQSALHLADVVLYVMDYNHVQSEVNFAFTKLLQDWGKPLYLIVNQIDKHKERELPFSAYKQGVEQAFRDWQINPVGILYLSLKQQNHPENEWSKLLWLLEQLKLEKEQFRQISIMQSAIHLAGEYLRTLEAANDPEKTALRDIAAGKDRTSDMETLKALRESAAALEHEAEQLLSKGKKDIEGIIQNANITPAKTRDLIHAYLESRRPDFKVGFLFGKSKTAAEIDRRSEVCYLDIREQVNVHLEFHLRDSLKKLAEAYGITGEHCLAKIDALSSGVSRDWLEKQVHTGAVFTNEYTMTYSATIASEIKSASRKAAFAILEDLSREVERLSKQKAEVLEKEIKEMEGRLEAELRLEAIEREEKAYEASVLAILDILKSGAQSLQLPELEKAPMREEQAGNPKWEDGHSDSDFRDNGGKRAATGERGNLSGMEPSYAKTDPDRTGSPSPSGLTDQFSANLRSGLSRLAERLHRAADGIGDLPFMASAAGVLRDKARRIESNAFTVALFGAFSAGKSSFANALMGAHALPVSPNPTTAAINKLVPPADDWPHGTAKIKIKSKELMLEDIFHSLGAIGMEPDSAIGEPELLRLIGSLEPERVPAKGRPHYAFLKAVERGWKDTEGRWGEAFRADLDLFRKYAAEEAKSCFVEWIELHYSCPLTEQGIILVDTPGADSINARHTGVAFNYIKNADAILFVTYYNHAFSQADREFLLQLGRVKDSFQMDKMFFIVNASDLASSPEELESVVRHVESNLLQYGIRNPKIYPLSSMLSLEGKTGGNKKLVQDSGILQFETDFIRFAFEDLAGLAAVSANNELDRTIRLMESWLERSQKSAADKKREAEGLKEAYAGIAARLGRPEAEREEQKLAQEMEELLYYVKQRIFFRFGEFYNLAFNPASLNDDSDKKTRLRAAWHELIQLVSYDLSQEILATTLRIEQFLNGMTERWYDSVSREISRAISGYPARIYEAAAFETPQVGDRLDGAEMDEKHILGIYKNAKSFFEGTGKQKLKEALEGQVLEQVNRFVEQQTAVLRSAYLNQYREHISRLTRQIGSSVKDHVEGLLSALETNSDVSGMQRKLDNLKRLADEE</sequence>
<evidence type="ECO:0000256" key="4">
    <source>
        <dbReference type="ARBA" id="ARBA00023134"/>
    </source>
</evidence>
<comment type="subcellular location">
    <subcellularLocation>
        <location evidence="1">Membrane</location>
    </subcellularLocation>
</comment>
<evidence type="ECO:0000313" key="9">
    <source>
        <dbReference type="EMBL" id="MEB3101339.1"/>
    </source>
</evidence>
<evidence type="ECO:0000256" key="7">
    <source>
        <dbReference type="SAM" id="MobiDB-lite"/>
    </source>
</evidence>
<organism evidence="9 10">
    <name type="scientific">Ferviditalea candida</name>
    <dbReference type="NCBI Taxonomy" id="3108399"/>
    <lineage>
        <taxon>Bacteria</taxon>
        <taxon>Bacillati</taxon>
        <taxon>Bacillota</taxon>
        <taxon>Bacilli</taxon>
        <taxon>Bacillales</taxon>
        <taxon>Paenibacillaceae</taxon>
        <taxon>Ferviditalea</taxon>
    </lineage>
</organism>
<evidence type="ECO:0000256" key="3">
    <source>
        <dbReference type="ARBA" id="ARBA00022801"/>
    </source>
</evidence>
<protein>
    <submittedName>
        <fullName evidence="9">Dynamin family protein</fullName>
    </submittedName>
</protein>
<proteinExistence type="predicted"/>
<dbReference type="SUPFAM" id="SSF52540">
    <property type="entry name" value="P-loop containing nucleoside triphosphate hydrolases"/>
    <property type="match status" value="2"/>
</dbReference>
<feature type="region of interest" description="Disordered" evidence="7">
    <location>
        <begin position="553"/>
        <end position="619"/>
    </location>
</feature>
<evidence type="ECO:0000256" key="2">
    <source>
        <dbReference type="ARBA" id="ARBA00022741"/>
    </source>
</evidence>
<reference evidence="9" key="1">
    <citation type="submission" date="2023-12" db="EMBL/GenBank/DDBJ databases">
        <title>Fervidustalea candida gen. nov., sp. nov., a novel member of the family Paenibacillaceae isolated from a geothermal area.</title>
        <authorList>
            <person name="Li W.-J."/>
            <person name="Jiao J.-Y."/>
            <person name="Chen Y."/>
        </authorList>
    </citation>
    <scope>NUCLEOTIDE SEQUENCE</scope>
    <source>
        <strain evidence="9">SYSU GA230002</strain>
    </source>
</reference>
<evidence type="ECO:0000256" key="5">
    <source>
        <dbReference type="ARBA" id="ARBA00023136"/>
    </source>
</evidence>
<evidence type="ECO:0000259" key="8">
    <source>
        <dbReference type="Pfam" id="PF00350"/>
    </source>
</evidence>
<dbReference type="InterPro" id="IPR045063">
    <property type="entry name" value="Dynamin_N"/>
</dbReference>
<dbReference type="CDD" id="cd09912">
    <property type="entry name" value="DLP_2"/>
    <property type="match status" value="2"/>
</dbReference>
<evidence type="ECO:0000313" key="10">
    <source>
        <dbReference type="Proteomes" id="UP001310386"/>
    </source>
</evidence>
<dbReference type="Gene3D" id="3.40.50.300">
    <property type="entry name" value="P-loop containing nucleotide triphosphate hydrolases"/>
    <property type="match status" value="2"/>
</dbReference>
<dbReference type="PANTHER" id="PTHR10465:SF0">
    <property type="entry name" value="SARCALUMENIN"/>
    <property type="match status" value="1"/>
</dbReference>
<feature type="domain" description="Dynamin N-terminal" evidence="8">
    <location>
        <begin position="671"/>
        <end position="898"/>
    </location>
</feature>
<keyword evidence="6" id="KW-0175">Coiled coil</keyword>
<keyword evidence="3" id="KW-0378">Hydrolase</keyword>
<dbReference type="RefSeq" id="WP_371753455.1">
    <property type="nucleotide sequence ID" value="NZ_JAYJLD010000007.1"/>
</dbReference>
<dbReference type="PANTHER" id="PTHR10465">
    <property type="entry name" value="TRANSMEMBRANE GTPASE FZO1"/>
    <property type="match status" value="1"/>
</dbReference>
<accession>A0ABU5ZFR6</accession>
<name>A0ABU5ZFR6_9BACL</name>
<keyword evidence="4" id="KW-0342">GTP-binding</keyword>
<keyword evidence="2" id="KW-0547">Nucleotide-binding</keyword>
<dbReference type="Pfam" id="PF00350">
    <property type="entry name" value="Dynamin_N"/>
    <property type="match status" value="2"/>
</dbReference>
<comment type="caution">
    <text evidence="9">The sequence shown here is derived from an EMBL/GenBank/DDBJ whole genome shotgun (WGS) entry which is preliminary data.</text>
</comment>
<gene>
    <name evidence="9" type="ORF">VF724_06640</name>
</gene>
<keyword evidence="10" id="KW-1185">Reference proteome</keyword>
<evidence type="ECO:0000256" key="6">
    <source>
        <dbReference type="SAM" id="Coils"/>
    </source>
</evidence>
<dbReference type="InterPro" id="IPR027094">
    <property type="entry name" value="Mitofusin_fam"/>
</dbReference>
<feature type="coiled-coil region" evidence="6">
    <location>
        <begin position="480"/>
        <end position="535"/>
    </location>
</feature>
<keyword evidence="5" id="KW-0472">Membrane</keyword>
<dbReference type="EMBL" id="JAYJLD010000007">
    <property type="protein sequence ID" value="MEB3101339.1"/>
    <property type="molecule type" value="Genomic_DNA"/>
</dbReference>
<feature type="domain" description="Dynamin N-terminal" evidence="8">
    <location>
        <begin position="50"/>
        <end position="212"/>
    </location>
</feature>
<evidence type="ECO:0000256" key="1">
    <source>
        <dbReference type="ARBA" id="ARBA00004370"/>
    </source>
</evidence>
<dbReference type="InterPro" id="IPR027417">
    <property type="entry name" value="P-loop_NTPase"/>
</dbReference>